<organism evidence="3">
    <name type="scientific">Malassezia globosa associated totivirus 1</name>
    <dbReference type="NCBI Taxonomy" id="3048756"/>
    <lineage>
        <taxon>Viruses</taxon>
        <taxon>Riboviria</taxon>
        <taxon>Orthornavirae</taxon>
        <taxon>Duplornaviricota</taxon>
        <taxon>Chrymotiviricetes</taxon>
        <taxon>Ghabrivirales</taxon>
        <taxon>Alphatotivirineae</taxon>
        <taxon>Orthototiviridae</taxon>
        <taxon>Totivirus</taxon>
    </lineage>
</organism>
<sequence length="687" mass="77418">MSTVLLDQLTGPFHDVAPQHERMGRHVKYGFKANVNFEVETDFRAHYQRPGAEFTNVLSPFGKLSFSMCEDVPDFSGINSAMIDSTGRIEPRALQDAMRGTGKYKPDTLFELSNEITSNTGESHFSVLFNMLRMYLYYKQDKKLIEVTPGQRFYDDGHVAITYGKHIREDFKRWSEPMYNDYSGSVKLYGQNMTIGPHDYFPSLKLMTEQEVLVVIAACWGWEFDYPLRLMSSTPRVVENFIVADTGMHSTFGFQPSAELVLQAMRKFVAVNRLHAQFDLAYYMVAATMLVPIPRAVEANAWVSPVHTFKLPWASTVRGAVPDLLAKDPYNSAPSAMLTWENFSRKQSRILIHAIALTEAVFTGVYELMTAQDGYFDSTLANMGLAGAGMESALLFTLQCAAYRFGKEFEVKQETYAGPDFVGPILQAQIARPRDVWVDIVGDVTGYMILKHEVNGVPHYRVQSRDAKPVLHPILSIGINDQRYYINAHNYEAELKVSPHTGKLVTTSGDVANKFMSILRIGGYDVLMRDLDTGLTHLNWAANSNGHVMPVFSKTGEGSSMYAVLPKSLHKRKHSWINIENVIDRLKLAINVKPYTHVLRINGGEDGGDCHRYKPLLEVPLTGEQSGTGVIFKTKRSIGEYRFSDFILADYSHPEETPVYDLSDIRPSEYTEQLTGREQPPEGPDLE</sequence>
<dbReference type="Gene3D" id="3.90.1840.10">
    <property type="entry name" value="Major capsid protein"/>
    <property type="match status" value="1"/>
</dbReference>
<evidence type="ECO:0000259" key="2">
    <source>
        <dbReference type="Pfam" id="PF09220"/>
    </source>
</evidence>
<evidence type="ECO:0000313" key="3">
    <source>
        <dbReference type="EMBL" id="CAI9858974.1"/>
    </source>
</evidence>
<name>A0A9Y0WQV0_9VIRU</name>
<dbReference type="InterPro" id="IPR036332">
    <property type="entry name" value="Major_coat_LA-virus_sf"/>
</dbReference>
<protein>
    <submittedName>
        <fullName evidence="3">Capsid protein</fullName>
    </submittedName>
</protein>
<proteinExistence type="predicted"/>
<dbReference type="InterPro" id="IPR015302">
    <property type="entry name" value="Major_coat_LA-virus"/>
</dbReference>
<gene>
    <name evidence="3" type="primary">CP</name>
</gene>
<dbReference type="EMBL" id="OX637977">
    <property type="protein sequence ID" value="CAI9858974.1"/>
    <property type="molecule type" value="Genomic_RNA"/>
</dbReference>
<dbReference type="SUPFAM" id="SSF82856">
    <property type="entry name" value="L-A virus major coat protein"/>
    <property type="match status" value="1"/>
</dbReference>
<dbReference type="Pfam" id="PF09220">
    <property type="entry name" value="LA-virus_coat"/>
    <property type="match status" value="1"/>
</dbReference>
<feature type="region of interest" description="Disordered" evidence="1">
    <location>
        <begin position="658"/>
        <end position="687"/>
    </location>
</feature>
<evidence type="ECO:0000256" key="1">
    <source>
        <dbReference type="SAM" id="MobiDB-lite"/>
    </source>
</evidence>
<feature type="domain" description="Major coat protein L-A virus" evidence="2">
    <location>
        <begin position="62"/>
        <end position="366"/>
    </location>
</feature>
<accession>A0A9Y0WQV0</accession>
<reference evidence="3" key="1">
    <citation type="submission" date="2023-05" db="EMBL/GenBank/DDBJ databases">
        <authorList>
            <consortium name="IHU-MI Genome"/>
        </authorList>
    </citation>
    <scope>NUCLEOTIDE SEQUENCE</scope>
</reference>